<dbReference type="Proteomes" id="UP000887565">
    <property type="component" value="Unplaced"/>
</dbReference>
<dbReference type="SMART" id="SM01381">
    <property type="entry name" value="7TM_GPCR_Srsx"/>
    <property type="match status" value="1"/>
</dbReference>
<dbReference type="SUPFAM" id="SSF81321">
    <property type="entry name" value="Family A G protein-coupled receptor-like"/>
    <property type="match status" value="1"/>
</dbReference>
<feature type="region of interest" description="Disordered" evidence="6">
    <location>
        <begin position="353"/>
        <end position="373"/>
    </location>
</feature>
<evidence type="ECO:0000256" key="5">
    <source>
        <dbReference type="RuleBase" id="RU000688"/>
    </source>
</evidence>
<dbReference type="GO" id="GO:0008528">
    <property type="term" value="F:G protein-coupled peptide receptor activity"/>
    <property type="evidence" value="ECO:0007669"/>
    <property type="project" value="InterPro"/>
</dbReference>
<keyword evidence="5" id="KW-0297">G-protein coupled receptor</keyword>
<evidence type="ECO:0000259" key="8">
    <source>
        <dbReference type="PROSITE" id="PS50262"/>
    </source>
</evidence>
<evidence type="ECO:0000256" key="1">
    <source>
        <dbReference type="ARBA" id="ARBA00004370"/>
    </source>
</evidence>
<feature type="transmembrane region" description="Helical" evidence="7">
    <location>
        <begin position="61"/>
        <end position="86"/>
    </location>
</feature>
<evidence type="ECO:0000256" key="4">
    <source>
        <dbReference type="ARBA" id="ARBA00023136"/>
    </source>
</evidence>
<proteinExistence type="inferred from homology"/>
<dbReference type="Pfam" id="PF10324">
    <property type="entry name" value="7TM_GPCR_Srw"/>
    <property type="match status" value="1"/>
</dbReference>
<dbReference type="AlphaFoldDB" id="A0A915HPV5"/>
<keyword evidence="3 7" id="KW-1133">Transmembrane helix</keyword>
<accession>A0A915HPV5</accession>
<feature type="domain" description="G-protein coupled receptors family 1 profile" evidence="8">
    <location>
        <begin position="41"/>
        <end position="302"/>
    </location>
</feature>
<evidence type="ECO:0000256" key="6">
    <source>
        <dbReference type="SAM" id="MobiDB-lite"/>
    </source>
</evidence>
<dbReference type="PANTHER" id="PTHR47323:SF6">
    <property type="entry name" value="G-PROTEIN COUPLED RECEPTORS FAMILY 1 PROFILE DOMAIN-CONTAINING PROTEIN"/>
    <property type="match status" value="1"/>
</dbReference>
<feature type="transmembrane region" description="Helical" evidence="7">
    <location>
        <begin position="148"/>
        <end position="167"/>
    </location>
</feature>
<dbReference type="WBParaSite" id="nRc.2.0.1.t03983-RA">
    <property type="protein sequence ID" value="nRc.2.0.1.t03983-RA"/>
    <property type="gene ID" value="nRc.2.0.1.g03983"/>
</dbReference>
<dbReference type="PANTHER" id="PTHR47323">
    <property type="entry name" value="FMRFAMIDE PEPTIDE RECEPTOR FAMILY-RELATED"/>
    <property type="match status" value="1"/>
</dbReference>
<organism evidence="9 10">
    <name type="scientific">Romanomermis culicivorax</name>
    <name type="common">Nematode worm</name>
    <dbReference type="NCBI Taxonomy" id="13658"/>
    <lineage>
        <taxon>Eukaryota</taxon>
        <taxon>Metazoa</taxon>
        <taxon>Ecdysozoa</taxon>
        <taxon>Nematoda</taxon>
        <taxon>Enoplea</taxon>
        <taxon>Dorylaimia</taxon>
        <taxon>Mermithida</taxon>
        <taxon>Mermithoidea</taxon>
        <taxon>Mermithidae</taxon>
        <taxon>Romanomermis</taxon>
    </lineage>
</organism>
<evidence type="ECO:0000313" key="10">
    <source>
        <dbReference type="WBParaSite" id="nRc.2.0.1.t03983-RA"/>
    </source>
</evidence>
<dbReference type="GO" id="GO:0016020">
    <property type="term" value="C:membrane"/>
    <property type="evidence" value="ECO:0007669"/>
    <property type="project" value="UniProtKB-SubCell"/>
</dbReference>
<feature type="transmembrane region" description="Helical" evidence="7">
    <location>
        <begin position="281"/>
        <end position="305"/>
    </location>
</feature>
<feature type="transmembrane region" description="Helical" evidence="7">
    <location>
        <begin position="106"/>
        <end position="127"/>
    </location>
</feature>
<dbReference type="InterPro" id="IPR053352">
    <property type="entry name" value="FMRFamide_rcpt"/>
</dbReference>
<protein>
    <submittedName>
        <fullName evidence="10">G-protein coupled receptors family 1 profile domain-containing protein</fullName>
    </submittedName>
</protein>
<dbReference type="InterPro" id="IPR017452">
    <property type="entry name" value="GPCR_Rhodpsn_7TM"/>
</dbReference>
<keyword evidence="4 7" id="KW-0472">Membrane</keyword>
<dbReference type="OMA" id="NIERYTA"/>
<evidence type="ECO:0000256" key="3">
    <source>
        <dbReference type="ARBA" id="ARBA00022989"/>
    </source>
</evidence>
<comment type="similarity">
    <text evidence="5">Belongs to the G-protein coupled receptor 1 family.</text>
</comment>
<keyword evidence="2 5" id="KW-0812">Transmembrane</keyword>
<reference evidence="10" key="1">
    <citation type="submission" date="2022-11" db="UniProtKB">
        <authorList>
            <consortium name="WormBaseParasite"/>
        </authorList>
    </citation>
    <scope>IDENTIFICATION</scope>
</reference>
<feature type="transmembrane region" description="Helical" evidence="7">
    <location>
        <begin position="25"/>
        <end position="49"/>
    </location>
</feature>
<evidence type="ECO:0000256" key="2">
    <source>
        <dbReference type="ARBA" id="ARBA00022692"/>
    </source>
</evidence>
<keyword evidence="5" id="KW-0675">Receptor</keyword>
<feature type="transmembrane region" description="Helical" evidence="7">
    <location>
        <begin position="241"/>
        <end position="261"/>
    </location>
</feature>
<dbReference type="CDD" id="cd14978">
    <property type="entry name" value="7tmA_FMRFamide_R-like"/>
    <property type="match status" value="1"/>
</dbReference>
<evidence type="ECO:0000313" key="9">
    <source>
        <dbReference type="Proteomes" id="UP000887565"/>
    </source>
</evidence>
<dbReference type="PROSITE" id="PS00237">
    <property type="entry name" value="G_PROTEIN_RECEP_F1_1"/>
    <property type="match status" value="1"/>
</dbReference>
<dbReference type="PROSITE" id="PS50262">
    <property type="entry name" value="G_PROTEIN_RECEP_F1_2"/>
    <property type="match status" value="1"/>
</dbReference>
<keyword evidence="9" id="KW-1185">Reference proteome</keyword>
<dbReference type="InterPro" id="IPR000276">
    <property type="entry name" value="GPCR_Rhodpsn"/>
</dbReference>
<name>A0A915HPV5_ROMCU</name>
<dbReference type="InterPro" id="IPR019427">
    <property type="entry name" value="7TM_GPCR_serpentine_rcpt_Srw"/>
</dbReference>
<dbReference type="PRINTS" id="PR00237">
    <property type="entry name" value="GPCRRHODOPSN"/>
</dbReference>
<comment type="subcellular location">
    <subcellularLocation>
        <location evidence="1">Membrane</location>
    </subcellularLocation>
</comment>
<sequence length="406" mass="46415">MTTNITCSNNRTACPNVDDHHKDAFLMPILMTIFCTVGAFGNILSVIIFTRKSMRSSINELLAALSLADFFVVTLSLLVFCLPVLVNNYVFSATEIFHAYSYMVVIVYPLLMTSQTASLWVVVLINIERYTAVCRPFMVAKWFTVEKTRVILLALILGSVVYNLIRFFEFGIDENHLVKDVLRTNIFYYHIYYTSLYLVTHFLTPFLIVITLNIFVLREISRAKKVRQIMTKKRTNQQKTTQLIVVVTIIFGLCNTLPFVLNVWEAVDSDVFWGQKTATALLVTDLANLLVILNSASTFLVYLFYCEKYRRTLINWLLCRSESKKLSFSVEVSRRDTPSSRCRSSTNARHACSTKSSIENSSRKTSTAHSKYLSTPQLERRGIIVADSRVLLRLTSDDPSFYTCNL</sequence>
<feature type="transmembrane region" description="Helical" evidence="7">
    <location>
        <begin position="187"/>
        <end position="220"/>
    </location>
</feature>
<keyword evidence="5" id="KW-0807">Transducer</keyword>
<dbReference type="Gene3D" id="1.20.1070.10">
    <property type="entry name" value="Rhodopsin 7-helix transmembrane proteins"/>
    <property type="match status" value="1"/>
</dbReference>
<evidence type="ECO:0000256" key="7">
    <source>
        <dbReference type="SAM" id="Phobius"/>
    </source>
</evidence>